<evidence type="ECO:0000313" key="1">
    <source>
        <dbReference type="EMBL" id="MFC4346865.1"/>
    </source>
</evidence>
<protein>
    <submittedName>
        <fullName evidence="1">Uncharacterized protein</fullName>
    </submittedName>
</protein>
<reference evidence="2" key="1">
    <citation type="journal article" date="2019" name="Int. J. Syst. Evol. Microbiol.">
        <title>The Global Catalogue of Microorganisms (GCM) 10K type strain sequencing project: providing services to taxonomists for standard genome sequencing and annotation.</title>
        <authorList>
            <consortium name="The Broad Institute Genomics Platform"/>
            <consortium name="The Broad Institute Genome Sequencing Center for Infectious Disease"/>
            <person name="Wu L."/>
            <person name="Ma J."/>
        </authorList>
    </citation>
    <scope>NUCLEOTIDE SEQUENCE [LARGE SCALE GENOMIC DNA]</scope>
    <source>
        <strain evidence="2">CGMCC 1.15304</strain>
    </source>
</reference>
<sequence>MNKIYDGIIKDACLVSFTDAPEHHKNLRLLCGSVIEDKFQRFRSGDAFRSSPVIEVDGNNVRTANSLYQVKGPLDHIELPWSHLEAVLRLMHPREIKGFVDEGFTQILIQAETKKE</sequence>
<comment type="caution">
    <text evidence="1">The sequence shown here is derived from an EMBL/GenBank/DDBJ whole genome shotgun (WGS) entry which is preliminary data.</text>
</comment>
<organism evidence="1 2">
    <name type="scientific">Kordiimonas lipolytica</name>
    <dbReference type="NCBI Taxonomy" id="1662421"/>
    <lineage>
        <taxon>Bacteria</taxon>
        <taxon>Pseudomonadati</taxon>
        <taxon>Pseudomonadota</taxon>
        <taxon>Alphaproteobacteria</taxon>
        <taxon>Kordiimonadales</taxon>
        <taxon>Kordiimonadaceae</taxon>
        <taxon>Kordiimonas</taxon>
    </lineage>
</organism>
<dbReference type="Proteomes" id="UP001595776">
    <property type="component" value="Unassembled WGS sequence"/>
</dbReference>
<proteinExistence type="predicted"/>
<gene>
    <name evidence="1" type="ORF">ACFO5Q_03290</name>
</gene>
<dbReference type="EMBL" id="JBHSCR010000001">
    <property type="protein sequence ID" value="MFC4346865.1"/>
    <property type="molecule type" value="Genomic_DNA"/>
</dbReference>
<dbReference type="RefSeq" id="WP_068147954.1">
    <property type="nucleotide sequence ID" value="NZ_JBHSCR010000001.1"/>
</dbReference>
<name>A0ABV8U6X8_9PROT</name>
<evidence type="ECO:0000313" key="2">
    <source>
        <dbReference type="Proteomes" id="UP001595776"/>
    </source>
</evidence>
<accession>A0ABV8U6X8</accession>
<keyword evidence="2" id="KW-1185">Reference proteome</keyword>